<dbReference type="Proteomes" id="UP001381693">
    <property type="component" value="Unassembled WGS sequence"/>
</dbReference>
<dbReference type="InterPro" id="IPR008271">
    <property type="entry name" value="Ser/Thr_kinase_AS"/>
</dbReference>
<dbReference type="SUPFAM" id="SSF56112">
    <property type="entry name" value="Protein kinase-like (PK-like)"/>
    <property type="match status" value="1"/>
</dbReference>
<evidence type="ECO:0000256" key="1">
    <source>
        <dbReference type="SAM" id="MobiDB-lite"/>
    </source>
</evidence>
<dbReference type="GO" id="GO:0004672">
    <property type="term" value="F:protein kinase activity"/>
    <property type="evidence" value="ECO:0007669"/>
    <property type="project" value="InterPro"/>
</dbReference>
<name>A0AAN8WI58_HALRR</name>
<feature type="non-terminal residue" evidence="3">
    <location>
        <position position="1"/>
    </location>
</feature>
<feature type="region of interest" description="Disordered" evidence="1">
    <location>
        <begin position="1"/>
        <end position="20"/>
    </location>
</feature>
<dbReference type="EMBL" id="JAXCGZ010019078">
    <property type="protein sequence ID" value="KAK7066657.1"/>
    <property type="molecule type" value="Genomic_DNA"/>
</dbReference>
<reference evidence="3 4" key="1">
    <citation type="submission" date="2023-11" db="EMBL/GenBank/DDBJ databases">
        <title>Halocaridina rubra genome assembly.</title>
        <authorList>
            <person name="Smith C."/>
        </authorList>
    </citation>
    <scope>NUCLEOTIDE SEQUENCE [LARGE SCALE GENOMIC DNA]</scope>
    <source>
        <strain evidence="3">EP-1</strain>
        <tissue evidence="3">Whole</tissue>
    </source>
</reference>
<sequence length="229" mass="26200">ASNADENQQPKNNSRGSKHIQSNVGVVNPCAILRKPSLLSEKLEEWKEFNINEVYDYSDIASCLGNCLGSGVYGSVYMLHKNCDDYCIKLFKNVKIRSLVKEVSTLLSLREIEGIPRVIGVCKYPPGMIMSQHDMTLNQWRHNNKPSSLDLVQVALHVCTLVRTINQNGFRHNDIKCNNVMVDLTEAGPKVMLIDFELANKVGRSAFRGRERIEREELERRWKEKKFYA</sequence>
<comment type="caution">
    <text evidence="3">The sequence shown here is derived from an EMBL/GenBank/DDBJ whole genome shotgun (WGS) entry which is preliminary data.</text>
</comment>
<gene>
    <name evidence="3" type="ORF">SK128_020415</name>
</gene>
<dbReference type="InterPro" id="IPR000719">
    <property type="entry name" value="Prot_kinase_dom"/>
</dbReference>
<dbReference type="PROSITE" id="PS50011">
    <property type="entry name" value="PROTEIN_KINASE_DOM"/>
    <property type="match status" value="1"/>
</dbReference>
<evidence type="ECO:0000259" key="2">
    <source>
        <dbReference type="PROSITE" id="PS50011"/>
    </source>
</evidence>
<organism evidence="3 4">
    <name type="scientific">Halocaridina rubra</name>
    <name type="common">Hawaiian red shrimp</name>
    <dbReference type="NCBI Taxonomy" id="373956"/>
    <lineage>
        <taxon>Eukaryota</taxon>
        <taxon>Metazoa</taxon>
        <taxon>Ecdysozoa</taxon>
        <taxon>Arthropoda</taxon>
        <taxon>Crustacea</taxon>
        <taxon>Multicrustacea</taxon>
        <taxon>Malacostraca</taxon>
        <taxon>Eumalacostraca</taxon>
        <taxon>Eucarida</taxon>
        <taxon>Decapoda</taxon>
        <taxon>Pleocyemata</taxon>
        <taxon>Caridea</taxon>
        <taxon>Atyoidea</taxon>
        <taxon>Atyidae</taxon>
        <taxon>Halocaridina</taxon>
    </lineage>
</organism>
<accession>A0AAN8WI58</accession>
<proteinExistence type="predicted"/>
<keyword evidence="4" id="KW-1185">Reference proteome</keyword>
<dbReference type="GO" id="GO:0005524">
    <property type="term" value="F:ATP binding"/>
    <property type="evidence" value="ECO:0007669"/>
    <property type="project" value="InterPro"/>
</dbReference>
<dbReference type="InterPro" id="IPR011009">
    <property type="entry name" value="Kinase-like_dom_sf"/>
</dbReference>
<feature type="domain" description="Protein kinase" evidence="2">
    <location>
        <begin position="62"/>
        <end position="229"/>
    </location>
</feature>
<dbReference type="PROSITE" id="PS00108">
    <property type="entry name" value="PROTEIN_KINASE_ST"/>
    <property type="match status" value="1"/>
</dbReference>
<dbReference type="Pfam" id="PF00069">
    <property type="entry name" value="Pkinase"/>
    <property type="match status" value="1"/>
</dbReference>
<dbReference type="SMART" id="SM00220">
    <property type="entry name" value="S_TKc"/>
    <property type="match status" value="1"/>
</dbReference>
<dbReference type="AlphaFoldDB" id="A0AAN8WI58"/>
<evidence type="ECO:0000313" key="4">
    <source>
        <dbReference type="Proteomes" id="UP001381693"/>
    </source>
</evidence>
<dbReference type="Gene3D" id="1.10.510.10">
    <property type="entry name" value="Transferase(Phosphotransferase) domain 1"/>
    <property type="match status" value="1"/>
</dbReference>
<protein>
    <recommendedName>
        <fullName evidence="2">Protein kinase domain-containing protein</fullName>
    </recommendedName>
</protein>
<evidence type="ECO:0000313" key="3">
    <source>
        <dbReference type="EMBL" id="KAK7066657.1"/>
    </source>
</evidence>